<proteinExistence type="predicted"/>
<name>A0A8B8C6Y6_CRAVI</name>
<dbReference type="KEGG" id="cvn:111115971"/>
<gene>
    <name evidence="2" type="primary">LOC111115971</name>
</gene>
<accession>A0A8B8C6Y6</accession>
<protein>
    <submittedName>
        <fullName evidence="2">Uncharacterized protein LOC111115971</fullName>
    </submittedName>
</protein>
<keyword evidence="1" id="KW-1185">Reference proteome</keyword>
<dbReference type="Proteomes" id="UP000694844">
    <property type="component" value="Chromosome 9"/>
</dbReference>
<dbReference type="GeneID" id="111115971"/>
<dbReference type="AlphaFoldDB" id="A0A8B8C6Y6"/>
<reference evidence="2" key="1">
    <citation type="submission" date="2025-08" db="UniProtKB">
        <authorList>
            <consortium name="RefSeq"/>
        </authorList>
    </citation>
    <scope>IDENTIFICATION</scope>
    <source>
        <tissue evidence="2">Whole sample</tissue>
    </source>
</reference>
<organism evidence="1 2">
    <name type="scientific">Crassostrea virginica</name>
    <name type="common">Eastern oyster</name>
    <dbReference type="NCBI Taxonomy" id="6565"/>
    <lineage>
        <taxon>Eukaryota</taxon>
        <taxon>Metazoa</taxon>
        <taxon>Spiralia</taxon>
        <taxon>Lophotrochozoa</taxon>
        <taxon>Mollusca</taxon>
        <taxon>Bivalvia</taxon>
        <taxon>Autobranchia</taxon>
        <taxon>Pteriomorphia</taxon>
        <taxon>Ostreida</taxon>
        <taxon>Ostreoidea</taxon>
        <taxon>Ostreidae</taxon>
        <taxon>Crassostrea</taxon>
    </lineage>
</organism>
<dbReference type="RefSeq" id="XP_022310611.1">
    <property type="nucleotide sequence ID" value="XM_022454903.1"/>
</dbReference>
<evidence type="ECO:0000313" key="1">
    <source>
        <dbReference type="Proteomes" id="UP000694844"/>
    </source>
</evidence>
<sequence>MEMARLADRGACASMCKELWISKRHLLPIGAGICKHCQKRHKQDLPCRIDFAKELESFEHIADSMDKVSKDTRGGDLSSFQYIAAAHKNTCMDFESCSTQSSCCGPSQLVSSAESSLFLLSQQSSQDWFELNKSPREKLNEALHDLSSKEFVPITSQVRALRGKI</sequence>
<evidence type="ECO:0000313" key="2">
    <source>
        <dbReference type="RefSeq" id="XP_022310611.1"/>
    </source>
</evidence>